<keyword evidence="4" id="KW-1278">Translocase</keyword>
<dbReference type="CDD" id="cd03214">
    <property type="entry name" value="ABC_Iron-Siderophores_B12_Hemin"/>
    <property type="match status" value="1"/>
</dbReference>
<dbReference type="Gene3D" id="3.40.50.300">
    <property type="entry name" value="P-loop containing nucleotide triphosphate hydrolases"/>
    <property type="match status" value="1"/>
</dbReference>
<dbReference type="PANTHER" id="PTHR42794:SF1">
    <property type="entry name" value="HEMIN IMPORT ATP-BINDING PROTEIN HMUV"/>
    <property type="match status" value="1"/>
</dbReference>
<keyword evidence="1" id="KW-0813">Transport</keyword>
<dbReference type="GO" id="GO:0016887">
    <property type="term" value="F:ATP hydrolysis activity"/>
    <property type="evidence" value="ECO:0007669"/>
    <property type="project" value="InterPro"/>
</dbReference>
<keyword evidence="7" id="KW-1185">Reference proteome</keyword>
<protein>
    <submittedName>
        <fullName evidence="6">Iron ABC transporter ATP-binding protein</fullName>
    </submittedName>
</protein>
<dbReference type="InterPro" id="IPR003593">
    <property type="entry name" value="AAA+_ATPase"/>
</dbReference>
<gene>
    <name evidence="6" type="ORF">PA7_15540</name>
</gene>
<proteinExistence type="predicted"/>
<evidence type="ECO:0000313" key="7">
    <source>
        <dbReference type="Proteomes" id="UP000321328"/>
    </source>
</evidence>
<dbReference type="EMBL" id="BJVI01000011">
    <property type="protein sequence ID" value="GEL17717.1"/>
    <property type="molecule type" value="Genomic_DNA"/>
</dbReference>
<dbReference type="InterPro" id="IPR017871">
    <property type="entry name" value="ABC_transporter-like_CS"/>
</dbReference>
<dbReference type="PANTHER" id="PTHR42794">
    <property type="entry name" value="HEMIN IMPORT ATP-BINDING PROTEIN HMUV"/>
    <property type="match status" value="1"/>
</dbReference>
<dbReference type="OrthoDB" id="5296765at2"/>
<dbReference type="PROSITE" id="PS50893">
    <property type="entry name" value="ABC_TRANSPORTER_2"/>
    <property type="match status" value="1"/>
</dbReference>
<dbReference type="FunFam" id="3.40.50.300:FF:000134">
    <property type="entry name" value="Iron-enterobactin ABC transporter ATP-binding protein"/>
    <property type="match status" value="1"/>
</dbReference>
<dbReference type="InterPro" id="IPR027417">
    <property type="entry name" value="P-loop_NTPase"/>
</dbReference>
<accession>A0A511CZ13</accession>
<dbReference type="STRING" id="1123024.GCA_000423625_03049"/>
<dbReference type="SUPFAM" id="SSF52540">
    <property type="entry name" value="P-loop containing nucleoside triphosphate hydrolases"/>
    <property type="match status" value="1"/>
</dbReference>
<dbReference type="Proteomes" id="UP000321328">
    <property type="component" value="Unassembled WGS sequence"/>
</dbReference>
<dbReference type="PROSITE" id="PS00211">
    <property type="entry name" value="ABC_TRANSPORTER_1"/>
    <property type="match status" value="1"/>
</dbReference>
<dbReference type="Pfam" id="PF00005">
    <property type="entry name" value="ABC_tran"/>
    <property type="match status" value="1"/>
</dbReference>
<evidence type="ECO:0000256" key="4">
    <source>
        <dbReference type="ARBA" id="ARBA00022967"/>
    </source>
</evidence>
<keyword evidence="2" id="KW-0547">Nucleotide-binding</keyword>
<dbReference type="InterPro" id="IPR003439">
    <property type="entry name" value="ABC_transporter-like_ATP-bd"/>
</dbReference>
<reference evidence="6 7" key="1">
    <citation type="submission" date="2019-07" db="EMBL/GenBank/DDBJ databases">
        <title>Whole genome shotgun sequence of Pseudonocardia asaccharolytica NBRC 16224.</title>
        <authorList>
            <person name="Hosoyama A."/>
            <person name="Uohara A."/>
            <person name="Ohji S."/>
            <person name="Ichikawa N."/>
        </authorList>
    </citation>
    <scope>NUCLEOTIDE SEQUENCE [LARGE SCALE GENOMIC DNA]</scope>
    <source>
        <strain evidence="6 7">NBRC 16224</strain>
    </source>
</reference>
<keyword evidence="3 6" id="KW-0067">ATP-binding</keyword>
<sequence length="284" mass="29590">MVVTHNPSPPALEAAELEFAHSGGRHRLAGIGLRIERSEVACLLGPNGAGKTTLLRCLLGLLTPSRGTVRLAGEDLAALPARQRARHVAYVPQSTATTFPFTALDIAVMGRTPHLPAGRTPTPADRATALGVLQDLGVGHLADRSIAQLSGGERSLVLIARALVQQAHVLVLDEPTAALDLGNARRVLDAVARLARSGHTVVMTTHQPDHALHYADRAILLSDGRLVADGAPDVVLTSERLTQVYATPVHVGTVALPGQPVPTPVCVPVLSDPAVTPETSGSVS</sequence>
<evidence type="ECO:0000256" key="1">
    <source>
        <dbReference type="ARBA" id="ARBA00022448"/>
    </source>
</evidence>
<organism evidence="6 7">
    <name type="scientific">Pseudonocardia asaccharolytica DSM 44247 = NBRC 16224</name>
    <dbReference type="NCBI Taxonomy" id="1123024"/>
    <lineage>
        <taxon>Bacteria</taxon>
        <taxon>Bacillati</taxon>
        <taxon>Actinomycetota</taxon>
        <taxon>Actinomycetes</taxon>
        <taxon>Pseudonocardiales</taxon>
        <taxon>Pseudonocardiaceae</taxon>
        <taxon>Pseudonocardia</taxon>
    </lineage>
</organism>
<evidence type="ECO:0000256" key="2">
    <source>
        <dbReference type="ARBA" id="ARBA00022741"/>
    </source>
</evidence>
<comment type="caution">
    <text evidence="6">The sequence shown here is derived from an EMBL/GenBank/DDBJ whole genome shotgun (WGS) entry which is preliminary data.</text>
</comment>
<evidence type="ECO:0000313" key="6">
    <source>
        <dbReference type="EMBL" id="GEL17717.1"/>
    </source>
</evidence>
<evidence type="ECO:0000256" key="3">
    <source>
        <dbReference type="ARBA" id="ARBA00022840"/>
    </source>
</evidence>
<evidence type="ECO:0000259" key="5">
    <source>
        <dbReference type="PROSITE" id="PS50893"/>
    </source>
</evidence>
<dbReference type="AlphaFoldDB" id="A0A511CZ13"/>
<name>A0A511CZ13_9PSEU</name>
<feature type="domain" description="ABC transporter" evidence="5">
    <location>
        <begin position="12"/>
        <end position="248"/>
    </location>
</feature>
<dbReference type="GO" id="GO:0005524">
    <property type="term" value="F:ATP binding"/>
    <property type="evidence" value="ECO:0007669"/>
    <property type="project" value="UniProtKB-KW"/>
</dbReference>
<dbReference type="SMART" id="SM00382">
    <property type="entry name" value="AAA"/>
    <property type="match status" value="1"/>
</dbReference>